<dbReference type="PANTHER" id="PTHR30292">
    <property type="entry name" value="UNCHARACTERIZED PROTEIN YBGL-RELATED"/>
    <property type="match status" value="1"/>
</dbReference>
<dbReference type="CDD" id="cd10801">
    <property type="entry name" value="LamB_YcsF_like_1"/>
    <property type="match status" value="1"/>
</dbReference>
<dbReference type="RefSeq" id="WP_345192609.1">
    <property type="nucleotide sequence ID" value="NZ_BAABJJ010000037.1"/>
</dbReference>
<dbReference type="Pfam" id="PF03746">
    <property type="entry name" value="LamB_YcsF"/>
    <property type="match status" value="1"/>
</dbReference>
<keyword evidence="2" id="KW-1185">Reference proteome</keyword>
<dbReference type="SUPFAM" id="SSF88713">
    <property type="entry name" value="Glycoside hydrolase/deacetylase"/>
    <property type="match status" value="1"/>
</dbReference>
<dbReference type="NCBIfam" id="NF003816">
    <property type="entry name" value="PRK05406.1-5"/>
    <property type="match status" value="1"/>
</dbReference>
<dbReference type="NCBIfam" id="NF003814">
    <property type="entry name" value="PRK05406.1-3"/>
    <property type="match status" value="1"/>
</dbReference>
<dbReference type="PANTHER" id="PTHR30292:SF0">
    <property type="entry name" value="5-OXOPROLINASE SUBUNIT A"/>
    <property type="match status" value="1"/>
</dbReference>
<dbReference type="InterPro" id="IPR011330">
    <property type="entry name" value="Glyco_hydro/deAcase_b/a-brl"/>
</dbReference>
<reference evidence="2" key="1">
    <citation type="journal article" date="2019" name="Int. J. Syst. Evol. Microbiol.">
        <title>The Global Catalogue of Microorganisms (GCM) 10K type strain sequencing project: providing services to taxonomists for standard genome sequencing and annotation.</title>
        <authorList>
            <consortium name="The Broad Institute Genomics Platform"/>
            <consortium name="The Broad Institute Genome Sequencing Center for Infectious Disease"/>
            <person name="Wu L."/>
            <person name="Ma J."/>
        </authorList>
    </citation>
    <scope>NUCLEOTIDE SEQUENCE [LARGE SCALE GENOMIC DNA]</scope>
    <source>
        <strain evidence="2">JCM 18285</strain>
    </source>
</reference>
<dbReference type="EMBL" id="BAABJJ010000037">
    <property type="protein sequence ID" value="GAA4951315.1"/>
    <property type="molecule type" value="Genomic_DNA"/>
</dbReference>
<comment type="caution">
    <text evidence="1">The sequence shown here is derived from an EMBL/GenBank/DDBJ whole genome shotgun (WGS) entry which is preliminary data.</text>
</comment>
<evidence type="ECO:0000313" key="1">
    <source>
        <dbReference type="EMBL" id="GAA4951315.1"/>
    </source>
</evidence>
<proteinExistence type="predicted"/>
<gene>
    <name evidence="1" type="ORF">GCM10023314_25860</name>
</gene>
<dbReference type="Gene3D" id="3.20.20.370">
    <property type="entry name" value="Glycoside hydrolase/deacetylase"/>
    <property type="match status" value="1"/>
</dbReference>
<accession>A0ABP9GR89</accession>
<organism evidence="1 2">
    <name type="scientific">Algibacter agarivorans</name>
    <dbReference type="NCBI Taxonomy" id="1109741"/>
    <lineage>
        <taxon>Bacteria</taxon>
        <taxon>Pseudomonadati</taxon>
        <taxon>Bacteroidota</taxon>
        <taxon>Flavobacteriia</taxon>
        <taxon>Flavobacteriales</taxon>
        <taxon>Flavobacteriaceae</taxon>
        <taxon>Algibacter</taxon>
    </lineage>
</organism>
<protein>
    <submittedName>
        <fullName evidence="1">5-oxoprolinase subunit PxpA</fullName>
    </submittedName>
</protein>
<dbReference type="Proteomes" id="UP001501302">
    <property type="component" value="Unassembled WGS sequence"/>
</dbReference>
<name>A0ABP9GR89_9FLAO</name>
<evidence type="ECO:0000313" key="2">
    <source>
        <dbReference type="Proteomes" id="UP001501302"/>
    </source>
</evidence>
<sequence length="246" mass="27146">MENRIIDINVDTGEGVGNESQLMPYISSCNIACGGHAGDSETMQHVVKLAKQHSVKIGAHPSFPDKANFGRQVMDMPCVVLYTSIKNQIKDLITILDEEHVALHHIKPHGALYNLAAVDEKAANVIVEVVKALALPLKLYVPFNSVIADVAVQNNIQIMYEAFADRNYNDDLTLVSRNEDNAIIHDAEAVFNHVYSMIIDKKVKTISGELITLKAETFCVHGDHPDAVNVITNLVSRLKNKGIKIR</sequence>
<dbReference type="InterPro" id="IPR005501">
    <property type="entry name" value="LamB/YcsF/PxpA-like"/>
</dbReference>